<gene>
    <name evidence="2" type="ORF">RUM44_011483</name>
</gene>
<proteinExistence type="predicted"/>
<keyword evidence="1" id="KW-1133">Transmembrane helix</keyword>
<keyword evidence="3" id="KW-1185">Reference proteome</keyword>
<keyword evidence="1" id="KW-0812">Transmembrane</keyword>
<feature type="transmembrane region" description="Helical" evidence="1">
    <location>
        <begin position="20"/>
        <end position="42"/>
    </location>
</feature>
<sequence>MDLYKPSEGTLGLGEIHSEQLWIFVGELKFLFLAVVWGSYLAQIMSHPNLSIGSKLLVARVKRGRRKNHTEIVVLMHARHFTCTSEWVTTSILEEKYGEQVEFQLFVLPWKASEQFVHFPQFIQLIEDE</sequence>
<organism evidence="2 3">
    <name type="scientific">Polyplax serrata</name>
    <name type="common">Common mouse louse</name>
    <dbReference type="NCBI Taxonomy" id="468196"/>
    <lineage>
        <taxon>Eukaryota</taxon>
        <taxon>Metazoa</taxon>
        <taxon>Ecdysozoa</taxon>
        <taxon>Arthropoda</taxon>
        <taxon>Hexapoda</taxon>
        <taxon>Insecta</taxon>
        <taxon>Pterygota</taxon>
        <taxon>Neoptera</taxon>
        <taxon>Paraneoptera</taxon>
        <taxon>Psocodea</taxon>
        <taxon>Troctomorpha</taxon>
        <taxon>Phthiraptera</taxon>
        <taxon>Anoplura</taxon>
        <taxon>Polyplacidae</taxon>
        <taxon>Polyplax</taxon>
    </lineage>
</organism>
<comment type="caution">
    <text evidence="2">The sequence shown here is derived from an EMBL/GenBank/DDBJ whole genome shotgun (WGS) entry which is preliminary data.</text>
</comment>
<evidence type="ECO:0000313" key="2">
    <source>
        <dbReference type="EMBL" id="KAK6624624.1"/>
    </source>
</evidence>
<dbReference type="EMBL" id="JAWJWF010000046">
    <property type="protein sequence ID" value="KAK6624624.1"/>
    <property type="molecule type" value="Genomic_DNA"/>
</dbReference>
<dbReference type="Proteomes" id="UP001359485">
    <property type="component" value="Unassembled WGS sequence"/>
</dbReference>
<protein>
    <submittedName>
        <fullName evidence="2">Uncharacterized protein</fullName>
    </submittedName>
</protein>
<reference evidence="2 3" key="1">
    <citation type="submission" date="2023-09" db="EMBL/GenBank/DDBJ databases">
        <title>Genomes of two closely related lineages of the louse Polyplax serrata with different host specificities.</title>
        <authorList>
            <person name="Martinu J."/>
            <person name="Tarabai H."/>
            <person name="Stefka J."/>
            <person name="Hypsa V."/>
        </authorList>
    </citation>
    <scope>NUCLEOTIDE SEQUENCE [LARGE SCALE GENOMIC DNA]</scope>
    <source>
        <strain evidence="2">98ZLc_SE</strain>
    </source>
</reference>
<evidence type="ECO:0000313" key="3">
    <source>
        <dbReference type="Proteomes" id="UP001359485"/>
    </source>
</evidence>
<keyword evidence="1" id="KW-0472">Membrane</keyword>
<evidence type="ECO:0000256" key="1">
    <source>
        <dbReference type="SAM" id="Phobius"/>
    </source>
</evidence>
<accession>A0ABR1AQ83</accession>
<name>A0ABR1AQ83_POLSC</name>